<evidence type="ECO:0000313" key="2">
    <source>
        <dbReference type="Proteomes" id="UP000002247"/>
    </source>
</evidence>
<reference evidence="1 2" key="1">
    <citation type="journal article" date="2010" name="Stand. Genomic Sci.">
        <title>Complete genome sequence of Segniliparus rotundus type strain (CDC 1076).</title>
        <authorList>
            <person name="Sikorski J."/>
            <person name="Lapidus A."/>
            <person name="Copeland A."/>
            <person name="Misra M."/>
            <person name="Glavina Del Rio T."/>
            <person name="Nolan M."/>
            <person name="Lucas S."/>
            <person name="Chen F."/>
            <person name="Tice H."/>
            <person name="Cheng J.F."/>
            <person name="Jando M."/>
            <person name="Schneider S."/>
            <person name="Bruce D."/>
            <person name="Goodwin L."/>
            <person name="Pitluck S."/>
            <person name="Liolios K."/>
            <person name="Mikhailova N."/>
            <person name="Pati A."/>
            <person name="Ivanova N."/>
            <person name="Mavromatis K."/>
            <person name="Chen A."/>
            <person name="Palaniappan K."/>
            <person name="Chertkov O."/>
            <person name="Land M."/>
            <person name="Hauser L."/>
            <person name="Chang Y.J."/>
            <person name="Jeffries C.D."/>
            <person name="Brettin T."/>
            <person name="Detter J.C."/>
            <person name="Han C."/>
            <person name="Rohde M."/>
            <person name="Goker M."/>
            <person name="Bristow J."/>
            <person name="Eisen J.A."/>
            <person name="Markowitz V."/>
            <person name="Hugenholtz P."/>
            <person name="Kyrpides N.C."/>
            <person name="Klenk H.P."/>
        </authorList>
    </citation>
    <scope>NUCLEOTIDE SEQUENCE [LARGE SCALE GENOMIC DNA]</scope>
    <source>
        <strain evidence="2">ATCC BAA-972 / CDC 1076 / CIP 108378 / DSM 44985 / JCM 13578</strain>
    </source>
</reference>
<keyword evidence="2" id="KW-1185">Reference proteome</keyword>
<dbReference type="Proteomes" id="UP000002247">
    <property type="component" value="Chromosome"/>
</dbReference>
<dbReference type="KEGG" id="srt:Srot_1522"/>
<sequence>MAHPLRAMDPELAGRAAGVRRERFREVGYALLRPQLASSNFSSEDDRVFSALYGLANNGQAPDAELVRAAWEAVEAAERDAAAVRAAVAGWAKVDGFEPSAGEVLSTAQRAALLRAFASLYTAEHEDRLLDVVLLLRNAGVDAAALSEALGGAGA</sequence>
<dbReference type="STRING" id="640132.Srot_1522"/>
<proteinExistence type="predicted"/>
<dbReference type="HOGENOM" id="CLU_1694294_0_0_11"/>
<accession>D6Z7Q5</accession>
<protein>
    <submittedName>
        <fullName evidence="1">Uncharacterized protein</fullName>
    </submittedName>
</protein>
<dbReference type="RefSeq" id="WP_013138438.1">
    <property type="nucleotide sequence ID" value="NC_014168.1"/>
</dbReference>
<organism evidence="1 2">
    <name type="scientific">Segniliparus rotundus (strain ATCC BAA-972 / CDC 1076 / CIP 108378 / DSM 44985 / JCM 13578)</name>
    <dbReference type="NCBI Taxonomy" id="640132"/>
    <lineage>
        <taxon>Bacteria</taxon>
        <taxon>Bacillati</taxon>
        <taxon>Actinomycetota</taxon>
        <taxon>Actinomycetes</taxon>
        <taxon>Mycobacteriales</taxon>
        <taxon>Segniliparaceae</taxon>
        <taxon>Segniliparus</taxon>
    </lineage>
</organism>
<name>D6Z7Q5_SEGRD</name>
<gene>
    <name evidence="1" type="ordered locus">Srot_1522</name>
</gene>
<dbReference type="AlphaFoldDB" id="D6Z7Q5"/>
<evidence type="ECO:0000313" key="1">
    <source>
        <dbReference type="EMBL" id="ADG97985.1"/>
    </source>
</evidence>
<dbReference type="EMBL" id="CP001958">
    <property type="protein sequence ID" value="ADG97985.1"/>
    <property type="molecule type" value="Genomic_DNA"/>
</dbReference>
<dbReference type="OrthoDB" id="4777586at2"/>